<gene>
    <name evidence="1" type="ORF">LACBIDRAFT_303650</name>
</gene>
<proteinExistence type="predicted"/>
<dbReference type="AlphaFoldDB" id="B0E485"/>
<dbReference type="HOGENOM" id="CLU_2513018_0_0_1"/>
<organism evidence="2">
    <name type="scientific">Laccaria bicolor (strain S238N-H82 / ATCC MYA-4686)</name>
    <name type="common">Bicoloured deceiver</name>
    <name type="synonym">Laccaria laccata var. bicolor</name>
    <dbReference type="NCBI Taxonomy" id="486041"/>
    <lineage>
        <taxon>Eukaryota</taxon>
        <taxon>Fungi</taxon>
        <taxon>Dikarya</taxon>
        <taxon>Basidiomycota</taxon>
        <taxon>Agaricomycotina</taxon>
        <taxon>Agaricomycetes</taxon>
        <taxon>Agaricomycetidae</taxon>
        <taxon>Agaricales</taxon>
        <taxon>Agaricineae</taxon>
        <taxon>Hydnangiaceae</taxon>
        <taxon>Laccaria</taxon>
    </lineage>
</organism>
<accession>B0E485</accession>
<dbReference type="InParanoid" id="B0E485"/>
<dbReference type="GeneID" id="6086656"/>
<dbReference type="Proteomes" id="UP000001194">
    <property type="component" value="Unassembled WGS sequence"/>
</dbReference>
<reference evidence="1 2" key="1">
    <citation type="journal article" date="2008" name="Nature">
        <title>The genome of Laccaria bicolor provides insights into mycorrhizal symbiosis.</title>
        <authorList>
            <person name="Martin F."/>
            <person name="Aerts A."/>
            <person name="Ahren D."/>
            <person name="Brun A."/>
            <person name="Danchin E.G.J."/>
            <person name="Duchaussoy F."/>
            <person name="Gibon J."/>
            <person name="Kohler A."/>
            <person name="Lindquist E."/>
            <person name="Pereda V."/>
            <person name="Salamov A."/>
            <person name="Shapiro H.J."/>
            <person name="Wuyts J."/>
            <person name="Blaudez D."/>
            <person name="Buee M."/>
            <person name="Brokstein P."/>
            <person name="Canbaeck B."/>
            <person name="Cohen D."/>
            <person name="Courty P.E."/>
            <person name="Coutinho P.M."/>
            <person name="Delaruelle C."/>
            <person name="Detter J.C."/>
            <person name="Deveau A."/>
            <person name="DiFazio S."/>
            <person name="Duplessis S."/>
            <person name="Fraissinet-Tachet L."/>
            <person name="Lucic E."/>
            <person name="Frey-Klett P."/>
            <person name="Fourrey C."/>
            <person name="Feussner I."/>
            <person name="Gay G."/>
            <person name="Grimwood J."/>
            <person name="Hoegger P.J."/>
            <person name="Jain P."/>
            <person name="Kilaru S."/>
            <person name="Labbe J."/>
            <person name="Lin Y.C."/>
            <person name="Legue V."/>
            <person name="Le Tacon F."/>
            <person name="Marmeisse R."/>
            <person name="Melayah D."/>
            <person name="Montanini B."/>
            <person name="Muratet M."/>
            <person name="Nehls U."/>
            <person name="Niculita-Hirzel H."/>
            <person name="Oudot-Le Secq M.P."/>
            <person name="Peter M."/>
            <person name="Quesneville H."/>
            <person name="Rajashekar B."/>
            <person name="Reich M."/>
            <person name="Rouhier N."/>
            <person name="Schmutz J."/>
            <person name="Yin T."/>
            <person name="Chalot M."/>
            <person name="Henrissat B."/>
            <person name="Kuees U."/>
            <person name="Lucas S."/>
            <person name="Van de Peer Y."/>
            <person name="Podila G.K."/>
            <person name="Polle A."/>
            <person name="Pukkila P.J."/>
            <person name="Richardson P.M."/>
            <person name="Rouze P."/>
            <person name="Sanders I.R."/>
            <person name="Stajich J.E."/>
            <person name="Tunlid A."/>
            <person name="Tuskan G."/>
            <person name="Grigoriev I.V."/>
        </authorList>
    </citation>
    <scope>NUCLEOTIDE SEQUENCE [LARGE SCALE GENOMIC DNA]</scope>
    <source>
        <strain evidence="2">S238N-H82 / ATCC MYA-4686</strain>
    </source>
</reference>
<evidence type="ECO:0000313" key="1">
    <source>
        <dbReference type="EMBL" id="EDQ98349.1"/>
    </source>
</evidence>
<dbReference type="EMBL" id="DS547328">
    <property type="protein sequence ID" value="EDQ98349.1"/>
    <property type="molecule type" value="Genomic_DNA"/>
</dbReference>
<keyword evidence="2" id="KW-1185">Reference proteome</keyword>
<name>B0E485_LACBS</name>
<dbReference type="KEGG" id="lbc:LACBIDRAFT_303650"/>
<sequence>MKNRPAATLSLPMPQKVIELQFIEPISGKNCWTPFPSERLAVCNISGRRKVFKVIKASRGCSETRTQIHANDFKIAVSTGFHLHL</sequence>
<protein>
    <submittedName>
        <fullName evidence="1">Predicted protein</fullName>
    </submittedName>
</protein>
<dbReference type="RefSeq" id="XP_001891005.1">
    <property type="nucleotide sequence ID" value="XM_001890970.1"/>
</dbReference>
<evidence type="ECO:0000313" key="2">
    <source>
        <dbReference type="Proteomes" id="UP000001194"/>
    </source>
</evidence>